<comment type="caution">
    <text evidence="9">Lacks conserved residue(s) required for the propagation of feature annotation.</text>
</comment>
<feature type="disulfide bond" evidence="9">
    <location>
        <begin position="240"/>
        <end position="249"/>
    </location>
</feature>
<feature type="disulfide bond" evidence="10">
    <location>
        <begin position="33"/>
        <end position="51"/>
    </location>
</feature>
<proteinExistence type="predicted"/>
<evidence type="ECO:0000256" key="4">
    <source>
        <dbReference type="ARBA" id="ARBA00022989"/>
    </source>
</evidence>
<evidence type="ECO:0000313" key="14">
    <source>
        <dbReference type="EMBL" id="CAL1282589.1"/>
    </source>
</evidence>
<evidence type="ECO:0000256" key="2">
    <source>
        <dbReference type="ARBA" id="ARBA00022692"/>
    </source>
</evidence>
<dbReference type="GO" id="GO:0016324">
    <property type="term" value="C:apical plasma membrane"/>
    <property type="evidence" value="ECO:0007669"/>
    <property type="project" value="TreeGrafter"/>
</dbReference>
<dbReference type="PANTHER" id="PTHR22722:SF14">
    <property type="entry name" value="MEGALIN, ISOFORM A"/>
    <property type="match status" value="1"/>
</dbReference>
<dbReference type="InterPro" id="IPR051221">
    <property type="entry name" value="LDLR-related"/>
</dbReference>
<evidence type="ECO:0000256" key="9">
    <source>
        <dbReference type="PROSITE-ProRule" id="PRU00076"/>
    </source>
</evidence>
<dbReference type="GO" id="GO:0042562">
    <property type="term" value="F:hormone binding"/>
    <property type="evidence" value="ECO:0007669"/>
    <property type="project" value="TreeGrafter"/>
</dbReference>
<evidence type="ECO:0000256" key="1">
    <source>
        <dbReference type="ARBA" id="ARBA00004167"/>
    </source>
</evidence>
<dbReference type="Gene3D" id="4.10.400.10">
    <property type="entry name" value="Low-density Lipoprotein Receptor"/>
    <property type="match status" value="4"/>
</dbReference>
<comment type="caution">
    <text evidence="14">The sequence shown here is derived from an EMBL/GenBank/DDBJ whole genome shotgun (WGS) entry which is preliminary data.</text>
</comment>
<comment type="subcellular location">
    <subcellularLocation>
        <location evidence="1">Membrane</location>
        <topology evidence="1">Single-pass membrane protein</topology>
    </subcellularLocation>
</comment>
<feature type="domain" description="EGF-like" evidence="13">
    <location>
        <begin position="214"/>
        <end position="250"/>
    </location>
</feature>
<keyword evidence="15" id="KW-1185">Reference proteome</keyword>
<gene>
    <name evidence="14" type="ORF">LARSCL_LOCUS12148</name>
</gene>
<dbReference type="GO" id="GO:0006898">
    <property type="term" value="P:receptor-mediated endocytosis"/>
    <property type="evidence" value="ECO:0007669"/>
    <property type="project" value="TreeGrafter"/>
</dbReference>
<keyword evidence="6 9" id="KW-1015">Disulfide bond</keyword>
<keyword evidence="7" id="KW-0675">Receptor</keyword>
<feature type="chain" id="PRO_5043673842" description="EGF-like domain-containing protein" evidence="12">
    <location>
        <begin position="24"/>
        <end position="317"/>
    </location>
</feature>
<keyword evidence="2 11" id="KW-0812">Transmembrane</keyword>
<feature type="disulfide bond" evidence="10">
    <location>
        <begin position="45"/>
        <end position="60"/>
    </location>
</feature>
<dbReference type="SUPFAM" id="SSF57424">
    <property type="entry name" value="LDL receptor-like module"/>
    <property type="match status" value="4"/>
</dbReference>
<feature type="disulfide bond" evidence="10">
    <location>
        <begin position="88"/>
        <end position="103"/>
    </location>
</feature>
<evidence type="ECO:0000256" key="10">
    <source>
        <dbReference type="PROSITE-ProRule" id="PRU00124"/>
    </source>
</evidence>
<dbReference type="PROSITE" id="PS50068">
    <property type="entry name" value="LDLRA_2"/>
    <property type="match status" value="4"/>
</dbReference>
<feature type="disulfide bond" evidence="10">
    <location>
        <begin position="26"/>
        <end position="38"/>
    </location>
</feature>
<dbReference type="Gene3D" id="2.10.25.10">
    <property type="entry name" value="Laminin"/>
    <property type="match status" value="1"/>
</dbReference>
<dbReference type="SMART" id="SM00181">
    <property type="entry name" value="EGF"/>
    <property type="match status" value="2"/>
</dbReference>
<evidence type="ECO:0000256" key="6">
    <source>
        <dbReference type="ARBA" id="ARBA00023157"/>
    </source>
</evidence>
<feature type="disulfide bond" evidence="10">
    <location>
        <begin position="129"/>
        <end position="144"/>
    </location>
</feature>
<dbReference type="AlphaFoldDB" id="A0AAV2AHM6"/>
<evidence type="ECO:0000259" key="13">
    <source>
        <dbReference type="PROSITE" id="PS50026"/>
    </source>
</evidence>
<dbReference type="GO" id="GO:0043235">
    <property type="term" value="C:receptor complex"/>
    <property type="evidence" value="ECO:0007669"/>
    <property type="project" value="TreeGrafter"/>
</dbReference>
<feature type="transmembrane region" description="Helical" evidence="11">
    <location>
        <begin position="262"/>
        <end position="287"/>
    </location>
</feature>
<dbReference type="InterPro" id="IPR023415">
    <property type="entry name" value="LDLR_class-A_CS"/>
</dbReference>
<dbReference type="InterPro" id="IPR000742">
    <property type="entry name" value="EGF"/>
</dbReference>
<accession>A0AAV2AHM6</accession>
<evidence type="ECO:0000256" key="5">
    <source>
        <dbReference type="ARBA" id="ARBA00023136"/>
    </source>
</evidence>
<keyword evidence="12" id="KW-0732">Signal</keyword>
<dbReference type="CDD" id="cd00112">
    <property type="entry name" value="LDLa"/>
    <property type="match status" value="3"/>
</dbReference>
<dbReference type="PROSITE" id="PS00022">
    <property type="entry name" value="EGF_1"/>
    <property type="match status" value="1"/>
</dbReference>
<dbReference type="SMART" id="SM00192">
    <property type="entry name" value="LDLa"/>
    <property type="match status" value="4"/>
</dbReference>
<evidence type="ECO:0000313" key="15">
    <source>
        <dbReference type="Proteomes" id="UP001497382"/>
    </source>
</evidence>
<feature type="disulfide bond" evidence="10">
    <location>
        <begin position="171"/>
        <end position="186"/>
    </location>
</feature>
<evidence type="ECO:0000256" key="12">
    <source>
        <dbReference type="SAM" id="SignalP"/>
    </source>
</evidence>
<keyword evidence="4 11" id="KW-1133">Transmembrane helix</keyword>
<evidence type="ECO:0000256" key="8">
    <source>
        <dbReference type="ARBA" id="ARBA00023180"/>
    </source>
</evidence>
<keyword evidence="3" id="KW-0677">Repeat</keyword>
<dbReference type="EMBL" id="CAXIEN010000156">
    <property type="protein sequence ID" value="CAL1282589.1"/>
    <property type="molecule type" value="Genomic_DNA"/>
</dbReference>
<evidence type="ECO:0000256" key="7">
    <source>
        <dbReference type="ARBA" id="ARBA00023170"/>
    </source>
</evidence>
<evidence type="ECO:0000256" key="11">
    <source>
        <dbReference type="SAM" id="Phobius"/>
    </source>
</evidence>
<name>A0AAV2AHM6_9ARAC</name>
<sequence>MNFLEKFGLVLIVLVHLRVYCVAGTCNDHQFQCDDGSCIPMIRLCNGQKDCNDDSDENRCRSEDYPKCKSGYFQCVSDRHCIPFDWACDDDEDCIDDSDEKNCSPSSCNKNLDFECLSTRDCIPKHMHCDGKYDCDDGSDERNCEEFSRACLGGNILCEDGHRCIPREWMCDSDNDCDDGSDEKQCDYMLSVAFEPDNIPSVTTTPGTELPGTAELSCPDDYCKQNADCFVIKGQYRCHCPPSFTGKMCELRITAERDFQDLGIVIGVAMTLIILFIFIALMFFCYYKRRAARNSAALISKGESQMPFTSYSKEQTY</sequence>
<dbReference type="InterPro" id="IPR036055">
    <property type="entry name" value="LDL_receptor-like_sf"/>
</dbReference>
<keyword evidence="5 11" id="KW-0472">Membrane</keyword>
<dbReference type="PANTHER" id="PTHR22722">
    <property type="entry name" value="LOW-DENSITY LIPOPROTEIN RECEPTOR-RELATED PROTEIN 2-RELATED"/>
    <property type="match status" value="1"/>
</dbReference>
<dbReference type="PROSITE" id="PS01209">
    <property type="entry name" value="LDLRA_1"/>
    <property type="match status" value="3"/>
</dbReference>
<dbReference type="InterPro" id="IPR002172">
    <property type="entry name" value="LDrepeatLR_classA_rpt"/>
</dbReference>
<dbReference type="Pfam" id="PF00057">
    <property type="entry name" value="Ldl_recept_a"/>
    <property type="match status" value="4"/>
</dbReference>
<dbReference type="SUPFAM" id="SSF57196">
    <property type="entry name" value="EGF/Laminin"/>
    <property type="match status" value="1"/>
</dbReference>
<keyword evidence="9" id="KW-0245">EGF-like domain</keyword>
<dbReference type="PROSITE" id="PS50026">
    <property type="entry name" value="EGF_3"/>
    <property type="match status" value="1"/>
</dbReference>
<protein>
    <recommendedName>
        <fullName evidence="13">EGF-like domain-containing protein</fullName>
    </recommendedName>
</protein>
<keyword evidence="8" id="KW-0325">Glycoprotein</keyword>
<evidence type="ECO:0000256" key="3">
    <source>
        <dbReference type="ARBA" id="ARBA00022737"/>
    </source>
</evidence>
<feature type="signal peptide" evidence="12">
    <location>
        <begin position="1"/>
        <end position="23"/>
    </location>
</feature>
<reference evidence="14 15" key="1">
    <citation type="submission" date="2024-04" db="EMBL/GenBank/DDBJ databases">
        <authorList>
            <person name="Rising A."/>
            <person name="Reimegard J."/>
            <person name="Sonavane S."/>
            <person name="Akerstrom W."/>
            <person name="Nylinder S."/>
            <person name="Hedman E."/>
            <person name="Kallberg Y."/>
        </authorList>
    </citation>
    <scope>NUCLEOTIDE SEQUENCE [LARGE SCALE GENOMIC DNA]</scope>
</reference>
<dbReference type="Proteomes" id="UP001497382">
    <property type="component" value="Unassembled WGS sequence"/>
</dbReference>
<organism evidence="14 15">
    <name type="scientific">Larinioides sclopetarius</name>
    <dbReference type="NCBI Taxonomy" id="280406"/>
    <lineage>
        <taxon>Eukaryota</taxon>
        <taxon>Metazoa</taxon>
        <taxon>Ecdysozoa</taxon>
        <taxon>Arthropoda</taxon>
        <taxon>Chelicerata</taxon>
        <taxon>Arachnida</taxon>
        <taxon>Araneae</taxon>
        <taxon>Araneomorphae</taxon>
        <taxon>Entelegynae</taxon>
        <taxon>Araneoidea</taxon>
        <taxon>Araneidae</taxon>
        <taxon>Larinioides</taxon>
    </lineage>
</organism>
<dbReference type="PRINTS" id="PR00261">
    <property type="entry name" value="LDLRECEPTOR"/>
</dbReference>